<evidence type="ECO:0000256" key="7">
    <source>
        <dbReference type="ARBA" id="ARBA00040154"/>
    </source>
</evidence>
<evidence type="ECO:0000256" key="2">
    <source>
        <dbReference type="ARBA" id="ARBA00022490"/>
    </source>
</evidence>
<keyword evidence="4" id="KW-0819">tRNA processing</keyword>
<evidence type="ECO:0000256" key="3">
    <source>
        <dbReference type="ARBA" id="ARBA00022574"/>
    </source>
</evidence>
<dbReference type="GeneID" id="9938434"/>
<protein>
    <recommendedName>
        <fullName evidence="7">tRNA (34-2'-O)-methyltransferase regulator WDR6</fullName>
    </recommendedName>
</protein>
<dbReference type="SMART" id="SM00320">
    <property type="entry name" value="WD40"/>
    <property type="match status" value="6"/>
</dbReference>
<dbReference type="InterPro" id="IPR051973">
    <property type="entry name" value="tRNA_Anticodon_Mtase-Reg"/>
</dbReference>
<dbReference type="InterPro" id="IPR036322">
    <property type="entry name" value="WD40_repeat_dom_sf"/>
</dbReference>
<comment type="similarity">
    <text evidence="6">Belongs to the WD repeat WDR6 family.</text>
</comment>
<dbReference type="InterPro" id="IPR001680">
    <property type="entry name" value="WD40_rpt"/>
</dbReference>
<reference evidence="8" key="1">
    <citation type="submission" date="2012-04" db="EMBL/GenBank/DDBJ databases">
        <title>The Genome Sequence of Loa loa.</title>
        <authorList>
            <consortium name="The Broad Institute Genome Sequencing Platform"/>
            <consortium name="Broad Institute Genome Sequencing Center for Infectious Disease"/>
            <person name="Nutman T.B."/>
            <person name="Fink D.L."/>
            <person name="Russ C."/>
            <person name="Young S."/>
            <person name="Zeng Q."/>
            <person name="Gargeya S."/>
            <person name="Alvarado L."/>
            <person name="Berlin A."/>
            <person name="Chapman S.B."/>
            <person name="Chen Z."/>
            <person name="Freedman E."/>
            <person name="Gellesch M."/>
            <person name="Goldberg J."/>
            <person name="Griggs A."/>
            <person name="Gujja S."/>
            <person name="Heilman E.R."/>
            <person name="Heiman D."/>
            <person name="Howarth C."/>
            <person name="Mehta T."/>
            <person name="Neiman D."/>
            <person name="Pearson M."/>
            <person name="Roberts A."/>
            <person name="Saif S."/>
            <person name="Shea T."/>
            <person name="Shenoy N."/>
            <person name="Sisk P."/>
            <person name="Stolte C."/>
            <person name="Sykes S."/>
            <person name="White J."/>
            <person name="Yandava C."/>
            <person name="Haas B."/>
            <person name="Henn M.R."/>
            <person name="Nusbaum C."/>
            <person name="Birren B."/>
        </authorList>
    </citation>
    <scope>NUCLEOTIDE SEQUENCE [LARGE SCALE GENOMIC DNA]</scope>
</reference>
<dbReference type="SUPFAM" id="SSF117289">
    <property type="entry name" value="Nucleoporin domain"/>
    <property type="match status" value="1"/>
</dbReference>
<evidence type="ECO:0000313" key="8">
    <source>
        <dbReference type="EMBL" id="EJD75899.1"/>
    </source>
</evidence>
<accession>A0A1S0UJY2</accession>
<keyword evidence="5" id="KW-0677">Repeat</keyword>
<keyword evidence="3" id="KW-0853">WD repeat</keyword>
<dbReference type="CTD" id="9938434"/>
<dbReference type="Gene3D" id="2.130.10.10">
    <property type="entry name" value="YVTN repeat-like/Quinoprotein amine dehydrogenase"/>
    <property type="match status" value="3"/>
</dbReference>
<name>A0A1S0UJY2_LOALO</name>
<organism evidence="8">
    <name type="scientific">Loa loa</name>
    <name type="common">Eye worm</name>
    <name type="synonym">Filaria loa</name>
    <dbReference type="NCBI Taxonomy" id="7209"/>
    <lineage>
        <taxon>Eukaryota</taxon>
        <taxon>Metazoa</taxon>
        <taxon>Ecdysozoa</taxon>
        <taxon>Nematoda</taxon>
        <taxon>Chromadorea</taxon>
        <taxon>Rhabditida</taxon>
        <taxon>Spirurina</taxon>
        <taxon>Spiruromorpha</taxon>
        <taxon>Filarioidea</taxon>
        <taxon>Onchocercidae</taxon>
        <taxon>Loa</taxon>
    </lineage>
</organism>
<sequence>MLCLDVLFAYGEKLMAVIRQFSSTPQKRVFIFNDWIQALRVFNKQEEPGNSVELVTLSVNNAVQLFRLDIFGESSDVDIEEMITVKSDHRAIITHSVLDGDSWNTLRAVVGTIMGDIIISYPSKSSSPFHVLKHHTGMIFGLLIKCNFLFSISDDRCLHMWSLDDAHHLDECYGHSARPFSISDGPQNMVFTGGQDGNICLWLFGESFVSLLKLIHTGCGVIRSFLFMSRELFFGTDYGFFGSITFPQNIENMQTVDLIYPDLLVQSFVALSQQCYYILDSQGILYEANAISLNKILQCNSARSNSLKLSSCRKYVAFSEDKKLHVIRVEDRKCAFFYAVDQILDLFWVDSWLFLTLLNFKNVLVRLSKDMSEWMNCTLQTDLQEIISCIAVHAEELFLGTSKGSIIVVHNLKVKQVIKRAHGKSGITDMKFYKTKLLSIGRDGKLCIWKRGNALQLLSWSKPSTAVEMEWPCRFLETANQLYVAGFRGGNFILVDYNNGHCVCDVWCGGRRRSWCLSVLEENENCKGSKSLCFEFVVKKRISKIILYMNDLYVIKPNLHISGITSIAVIKINQTELYVTGGIDAMLVLSRFISSGSVEVLQRLQAHSSSVYCVYAMNSCLISVGGKSEIFIWHLEAGNLQQLFNTRMQGNCRLLSVRFISVSPHIRFLISCSDGRLMIYELSRTLDAKKPSVLFESINGDGIMVKVSCVSLNDSFVCGAVSSAGILHIWNFSELVDIKDHKRIEVEKCGLSALSMYNENELLYVGVGSESGTISIFQVKKNWEFVKSVNRWHGATCTDLHLHRTAQSLLVFSVALDCRLAVFLYSPTFHTLSFQQSVLLNIADPSSLIVSTVNNNMAKCVIAGTSICLAYFNESPPHFCDTED</sequence>
<dbReference type="InParanoid" id="A0A1S0UJY2"/>
<evidence type="ECO:0000256" key="5">
    <source>
        <dbReference type="ARBA" id="ARBA00022737"/>
    </source>
</evidence>
<dbReference type="AlphaFoldDB" id="A0A1S0UJY2"/>
<dbReference type="GO" id="GO:0005737">
    <property type="term" value="C:cytoplasm"/>
    <property type="evidence" value="ECO:0007669"/>
    <property type="project" value="UniProtKB-SubCell"/>
</dbReference>
<dbReference type="SUPFAM" id="SSF50978">
    <property type="entry name" value="WD40 repeat-like"/>
    <property type="match status" value="2"/>
</dbReference>
<comment type="subcellular location">
    <subcellularLocation>
        <location evidence="1">Cytoplasm</location>
    </subcellularLocation>
</comment>
<dbReference type="FunCoup" id="A0A1S0UJY2">
    <property type="interactions" value="108"/>
</dbReference>
<proteinExistence type="inferred from homology"/>
<gene>
    <name evidence="8" type="ORF">LOAG_17048</name>
</gene>
<evidence type="ECO:0000256" key="1">
    <source>
        <dbReference type="ARBA" id="ARBA00004496"/>
    </source>
</evidence>
<dbReference type="KEGG" id="loa:LOAG_17048"/>
<dbReference type="GO" id="GO:0030488">
    <property type="term" value="P:tRNA methylation"/>
    <property type="evidence" value="ECO:0007669"/>
    <property type="project" value="TreeGrafter"/>
</dbReference>
<dbReference type="OrthoDB" id="5594999at2759"/>
<evidence type="ECO:0000256" key="4">
    <source>
        <dbReference type="ARBA" id="ARBA00022694"/>
    </source>
</evidence>
<dbReference type="PANTHER" id="PTHR14344">
    <property type="entry name" value="WD REPEAT PROTEIN"/>
    <property type="match status" value="1"/>
</dbReference>
<dbReference type="OMA" id="QCYYILD"/>
<dbReference type="EMBL" id="JH712101">
    <property type="protein sequence ID" value="EJD75899.1"/>
    <property type="molecule type" value="Genomic_DNA"/>
</dbReference>
<evidence type="ECO:0000256" key="6">
    <source>
        <dbReference type="ARBA" id="ARBA00038255"/>
    </source>
</evidence>
<dbReference type="PANTHER" id="PTHR14344:SF3">
    <property type="entry name" value="WD REPEAT-CONTAINING PROTEIN 6"/>
    <property type="match status" value="1"/>
</dbReference>
<dbReference type="InterPro" id="IPR015943">
    <property type="entry name" value="WD40/YVTN_repeat-like_dom_sf"/>
</dbReference>
<dbReference type="RefSeq" id="XP_020306730.1">
    <property type="nucleotide sequence ID" value="XM_020449709.1"/>
</dbReference>
<keyword evidence="2" id="KW-0963">Cytoplasm</keyword>